<name>A0A1M4EIP2_9ACTN</name>
<keyword evidence="1" id="KW-0732">Signal</keyword>
<accession>A0A1M4EIP2</accession>
<gene>
    <name evidence="2" type="ORF">BN4615_P8160</name>
</gene>
<sequence>MTRRVLTLSAAALACLGTFALAAPAAQAAVVEVVHSPISLGDYCSAQVNSSSTIGFYNGSLGCHRWSSSGTGTTYLGPGSAAAACAHLYPGATYLGHAQGASQSLRCTYSV</sequence>
<dbReference type="EMBL" id="LT559118">
    <property type="protein sequence ID" value="SBO98644.1"/>
    <property type="molecule type" value="Genomic_DNA"/>
</dbReference>
<reference evidence="2" key="1">
    <citation type="submission" date="2016-04" db="EMBL/GenBank/DDBJ databases">
        <authorList>
            <person name="Evans L.H."/>
            <person name="Alamgir A."/>
            <person name="Owens N."/>
            <person name="Weber N.D."/>
            <person name="Virtaneva K."/>
            <person name="Barbian K."/>
            <person name="Babar A."/>
            <person name="Rosenke K."/>
        </authorList>
    </citation>
    <scope>NUCLEOTIDE SEQUENCE</scope>
    <source>
        <strain evidence="2">Nono1</strain>
    </source>
</reference>
<feature type="chain" id="PRO_5012138012" evidence="1">
    <location>
        <begin position="29"/>
        <end position="111"/>
    </location>
</feature>
<dbReference type="RefSeq" id="WP_225267402.1">
    <property type="nucleotide sequence ID" value="NZ_CP084058.1"/>
</dbReference>
<protein>
    <submittedName>
        <fullName evidence="2">Uncharacterized protein</fullName>
    </submittedName>
</protein>
<evidence type="ECO:0000256" key="1">
    <source>
        <dbReference type="SAM" id="SignalP"/>
    </source>
</evidence>
<organism evidence="2">
    <name type="scientific">Nonomuraea gerenzanensis</name>
    <dbReference type="NCBI Taxonomy" id="93944"/>
    <lineage>
        <taxon>Bacteria</taxon>
        <taxon>Bacillati</taxon>
        <taxon>Actinomycetota</taxon>
        <taxon>Actinomycetes</taxon>
        <taxon>Streptosporangiales</taxon>
        <taxon>Streptosporangiaceae</taxon>
        <taxon>Nonomuraea</taxon>
    </lineage>
</organism>
<dbReference type="AlphaFoldDB" id="A0A1M4EIP2"/>
<dbReference type="PROSITE" id="PS51257">
    <property type="entry name" value="PROKAR_LIPOPROTEIN"/>
    <property type="match status" value="1"/>
</dbReference>
<proteinExistence type="predicted"/>
<feature type="signal peptide" evidence="1">
    <location>
        <begin position="1"/>
        <end position="28"/>
    </location>
</feature>
<evidence type="ECO:0000313" key="2">
    <source>
        <dbReference type="EMBL" id="SBO98644.1"/>
    </source>
</evidence>